<dbReference type="Gene3D" id="1.10.10.60">
    <property type="entry name" value="Homeodomain-like"/>
    <property type="match status" value="1"/>
</dbReference>
<dbReference type="Proteomes" id="UP000002051">
    <property type="component" value="Chromosome 5"/>
</dbReference>
<dbReference type="InterPro" id="IPR017930">
    <property type="entry name" value="Myb_dom"/>
</dbReference>
<evidence type="ECO:0000256" key="2">
    <source>
        <dbReference type="ARBA" id="ARBA00023015"/>
    </source>
</evidence>
<dbReference type="EMBL" id="CM001221">
    <property type="protein sequence ID" value="KEH28347.1"/>
    <property type="molecule type" value="Genomic_DNA"/>
</dbReference>
<evidence type="ECO:0000256" key="6">
    <source>
        <dbReference type="SAM" id="MobiDB-lite"/>
    </source>
</evidence>
<reference evidence="12" key="3">
    <citation type="submission" date="2015-04" db="UniProtKB">
        <authorList>
            <consortium name="EnsemblPlants"/>
        </authorList>
    </citation>
    <scope>IDENTIFICATION</scope>
    <source>
        <strain evidence="12">cv. Jemalong A17</strain>
    </source>
</reference>
<organism evidence="10 13">
    <name type="scientific">Medicago truncatula</name>
    <name type="common">Barrel medic</name>
    <name type="synonym">Medicago tribuloides</name>
    <dbReference type="NCBI Taxonomy" id="3880"/>
    <lineage>
        <taxon>Eukaryota</taxon>
        <taxon>Viridiplantae</taxon>
        <taxon>Streptophyta</taxon>
        <taxon>Embryophyta</taxon>
        <taxon>Tracheophyta</taxon>
        <taxon>Spermatophyta</taxon>
        <taxon>Magnoliopsida</taxon>
        <taxon>eudicotyledons</taxon>
        <taxon>Gunneridae</taxon>
        <taxon>Pentapetalae</taxon>
        <taxon>rosids</taxon>
        <taxon>fabids</taxon>
        <taxon>Fabales</taxon>
        <taxon>Fabaceae</taxon>
        <taxon>Papilionoideae</taxon>
        <taxon>50 kb inversion clade</taxon>
        <taxon>NPAAA clade</taxon>
        <taxon>Hologalegina</taxon>
        <taxon>IRL clade</taxon>
        <taxon>Trifolieae</taxon>
        <taxon>Medicago</taxon>
    </lineage>
</organism>
<evidence type="ECO:0000256" key="4">
    <source>
        <dbReference type="ARBA" id="ARBA00023163"/>
    </source>
</evidence>
<dbReference type="FunFam" id="1.10.10.60:FF:000009">
    <property type="entry name" value="transcription factor MYB1R1"/>
    <property type="match status" value="1"/>
</dbReference>
<evidence type="ECO:0000259" key="7">
    <source>
        <dbReference type="PROSITE" id="PS50090"/>
    </source>
</evidence>
<evidence type="ECO:0000259" key="8">
    <source>
        <dbReference type="PROSITE" id="PS51293"/>
    </source>
</evidence>
<gene>
    <name evidence="10" type="ordered locus">MTR_5g088060</name>
    <name evidence="11" type="ordered locus">MTR_5g488160</name>
</gene>
<dbReference type="CDD" id="cd00167">
    <property type="entry name" value="SANT"/>
    <property type="match status" value="1"/>
</dbReference>
<feature type="region of interest" description="Disordered" evidence="6">
    <location>
        <begin position="1"/>
        <end position="99"/>
    </location>
</feature>
<dbReference type="EnsemblPlants" id="KEH28347">
    <property type="protein sequence ID" value="KEH28347"/>
    <property type="gene ID" value="MTR_5g488160"/>
</dbReference>
<feature type="compositionally biased region" description="Basic residues" evidence="6">
    <location>
        <begin position="82"/>
        <end position="92"/>
    </location>
</feature>
<dbReference type="GO" id="GO:0009751">
    <property type="term" value="P:response to salicylic acid"/>
    <property type="evidence" value="ECO:0000318"/>
    <property type="project" value="GO_Central"/>
</dbReference>
<evidence type="ECO:0000259" key="9">
    <source>
        <dbReference type="PROSITE" id="PS51294"/>
    </source>
</evidence>
<dbReference type="GO" id="GO:0003677">
    <property type="term" value="F:DNA binding"/>
    <property type="evidence" value="ECO:0007669"/>
    <property type="project" value="UniProtKB-KW"/>
</dbReference>
<keyword evidence="13" id="KW-1185">Reference proteome</keyword>
<reference evidence="10 13" key="2">
    <citation type="journal article" date="2014" name="BMC Genomics">
        <title>An improved genome release (version Mt4.0) for the model legume Medicago truncatula.</title>
        <authorList>
            <person name="Tang H."/>
            <person name="Krishnakumar V."/>
            <person name="Bidwell S."/>
            <person name="Rosen B."/>
            <person name="Chan A."/>
            <person name="Zhou S."/>
            <person name="Gentzbittel L."/>
            <person name="Childs K.L."/>
            <person name="Yandell M."/>
            <person name="Gundlach H."/>
            <person name="Mayer K.F."/>
            <person name="Schwartz D.C."/>
            <person name="Town C.D."/>
        </authorList>
    </citation>
    <scope>GENOME REANNOTATION</scope>
    <source>
        <strain evidence="11">A17</strain>
        <strain evidence="12 13">cv. Jemalong A17</strain>
    </source>
</reference>
<feature type="compositionally biased region" description="Basic and acidic residues" evidence="6">
    <location>
        <begin position="1"/>
        <end position="18"/>
    </location>
</feature>
<evidence type="ECO:0000313" key="10">
    <source>
        <dbReference type="EMBL" id="AET00075.1"/>
    </source>
</evidence>
<dbReference type="GO" id="GO:0006355">
    <property type="term" value="P:regulation of DNA-templated transcription"/>
    <property type="evidence" value="ECO:0007669"/>
    <property type="project" value="UniProtKB-ARBA"/>
</dbReference>
<evidence type="ECO:0000313" key="13">
    <source>
        <dbReference type="Proteomes" id="UP000002051"/>
    </source>
</evidence>
<feature type="compositionally biased region" description="Basic and acidic residues" evidence="6">
    <location>
        <begin position="213"/>
        <end position="222"/>
    </location>
</feature>
<evidence type="ECO:0000256" key="5">
    <source>
        <dbReference type="ARBA" id="ARBA00023242"/>
    </source>
</evidence>
<dbReference type="SUPFAM" id="SSF46689">
    <property type="entry name" value="Homeodomain-like"/>
    <property type="match status" value="1"/>
</dbReference>
<dbReference type="InterPro" id="IPR001005">
    <property type="entry name" value="SANT/Myb"/>
</dbReference>
<feature type="compositionally biased region" description="Polar residues" evidence="6">
    <location>
        <begin position="63"/>
        <end position="74"/>
    </location>
</feature>
<dbReference type="AlphaFoldDB" id="G7K310"/>
<dbReference type="NCBIfam" id="TIGR01557">
    <property type="entry name" value="myb_SHAQKYF"/>
    <property type="match status" value="1"/>
</dbReference>
<comment type="subcellular location">
    <subcellularLocation>
        <location evidence="1">Nucleus</location>
    </subcellularLocation>
</comment>
<keyword evidence="3 10" id="KW-0238">DNA-binding</keyword>
<feature type="domain" description="HTH myb-type" evidence="9">
    <location>
        <begin position="270"/>
        <end position="322"/>
    </location>
</feature>
<dbReference type="GO" id="GO:0005634">
    <property type="term" value="C:nucleus"/>
    <property type="evidence" value="ECO:0007669"/>
    <property type="project" value="UniProtKB-SubCell"/>
</dbReference>
<dbReference type="Pfam" id="PF00249">
    <property type="entry name" value="Myb_DNA-binding"/>
    <property type="match status" value="1"/>
</dbReference>
<feature type="domain" description="SANT" evidence="8">
    <location>
        <begin position="269"/>
        <end position="322"/>
    </location>
</feature>
<feature type="region of interest" description="Disordered" evidence="6">
    <location>
        <begin position="206"/>
        <end position="226"/>
    </location>
</feature>
<dbReference type="PANTHER" id="PTHR44191:SF69">
    <property type="entry name" value="MYB-LIKE DNA-BINDING DOMAIN, SHAQKYF CLASS PROTEIN"/>
    <property type="match status" value="1"/>
</dbReference>
<evidence type="ECO:0000256" key="3">
    <source>
        <dbReference type="ARBA" id="ARBA00023125"/>
    </source>
</evidence>
<dbReference type="STRING" id="3880.G7K310"/>
<dbReference type="SMART" id="SM00717">
    <property type="entry name" value="SANT"/>
    <property type="match status" value="1"/>
</dbReference>
<evidence type="ECO:0000313" key="12">
    <source>
        <dbReference type="EnsemblPlants" id="AET00075"/>
    </source>
</evidence>
<reference evidence="10 13" key="1">
    <citation type="journal article" date="2011" name="Nature">
        <title>The Medicago genome provides insight into the evolution of rhizobial symbioses.</title>
        <authorList>
            <person name="Young N.D."/>
            <person name="Debelle F."/>
            <person name="Oldroyd G.E."/>
            <person name="Geurts R."/>
            <person name="Cannon S.B."/>
            <person name="Udvardi M.K."/>
            <person name="Benedito V.A."/>
            <person name="Mayer K.F."/>
            <person name="Gouzy J."/>
            <person name="Schoof H."/>
            <person name="Van de Peer Y."/>
            <person name="Proost S."/>
            <person name="Cook D.R."/>
            <person name="Meyers B.C."/>
            <person name="Spannagl M."/>
            <person name="Cheung F."/>
            <person name="De Mita S."/>
            <person name="Krishnakumar V."/>
            <person name="Gundlach H."/>
            <person name="Zhou S."/>
            <person name="Mudge J."/>
            <person name="Bharti A.K."/>
            <person name="Murray J.D."/>
            <person name="Naoumkina M.A."/>
            <person name="Rosen B."/>
            <person name="Silverstein K.A."/>
            <person name="Tang H."/>
            <person name="Rombauts S."/>
            <person name="Zhao P.X."/>
            <person name="Zhou P."/>
            <person name="Barbe V."/>
            <person name="Bardou P."/>
            <person name="Bechner M."/>
            <person name="Bellec A."/>
            <person name="Berger A."/>
            <person name="Berges H."/>
            <person name="Bidwell S."/>
            <person name="Bisseling T."/>
            <person name="Choisne N."/>
            <person name="Couloux A."/>
            <person name="Denny R."/>
            <person name="Deshpande S."/>
            <person name="Dai X."/>
            <person name="Doyle J.J."/>
            <person name="Dudez A.M."/>
            <person name="Farmer A.D."/>
            <person name="Fouteau S."/>
            <person name="Franken C."/>
            <person name="Gibelin C."/>
            <person name="Gish J."/>
            <person name="Goldstein S."/>
            <person name="Gonzalez A.J."/>
            <person name="Green P.J."/>
            <person name="Hallab A."/>
            <person name="Hartog M."/>
            <person name="Hua A."/>
            <person name="Humphray S.J."/>
            <person name="Jeong D.H."/>
            <person name="Jing Y."/>
            <person name="Jocker A."/>
            <person name="Kenton S.M."/>
            <person name="Kim D.J."/>
            <person name="Klee K."/>
            <person name="Lai H."/>
            <person name="Lang C."/>
            <person name="Lin S."/>
            <person name="Macmil S.L."/>
            <person name="Magdelenat G."/>
            <person name="Matthews L."/>
            <person name="McCorrison J."/>
            <person name="Monaghan E.L."/>
            <person name="Mun J.H."/>
            <person name="Najar F.Z."/>
            <person name="Nicholson C."/>
            <person name="Noirot C."/>
            <person name="O'Bleness M."/>
            <person name="Paule C.R."/>
            <person name="Poulain J."/>
            <person name="Prion F."/>
            <person name="Qin B."/>
            <person name="Qu C."/>
            <person name="Retzel E.F."/>
            <person name="Riddle C."/>
            <person name="Sallet E."/>
            <person name="Samain S."/>
            <person name="Samson N."/>
            <person name="Sanders I."/>
            <person name="Saurat O."/>
            <person name="Scarpelli C."/>
            <person name="Schiex T."/>
            <person name="Segurens B."/>
            <person name="Severin A.J."/>
            <person name="Sherrier D.J."/>
            <person name="Shi R."/>
            <person name="Sims S."/>
            <person name="Singer S.R."/>
            <person name="Sinharoy S."/>
            <person name="Sterck L."/>
            <person name="Viollet A."/>
            <person name="Wang B.B."/>
            <person name="Wang K."/>
            <person name="Wang M."/>
            <person name="Wang X."/>
            <person name="Warfsmann J."/>
            <person name="Weissenbach J."/>
            <person name="White D.D."/>
            <person name="White J.D."/>
            <person name="Wiley G.B."/>
            <person name="Wincker P."/>
            <person name="Xing Y."/>
            <person name="Yang L."/>
            <person name="Yao Z."/>
            <person name="Ying F."/>
            <person name="Zhai J."/>
            <person name="Zhou L."/>
            <person name="Zuber A."/>
            <person name="Denarie J."/>
            <person name="Dixon R.A."/>
            <person name="May G.D."/>
            <person name="Schwartz D.C."/>
            <person name="Rogers J."/>
            <person name="Quetier F."/>
            <person name="Town C.D."/>
            <person name="Roe B.A."/>
        </authorList>
    </citation>
    <scope>NUCLEOTIDE SEQUENCE [LARGE SCALE GENOMIC DNA]</scope>
    <source>
        <strain evidence="10">A17</strain>
        <strain evidence="12 13">cv. Jemalong A17</strain>
    </source>
</reference>
<sequence>MVRIRGGEQRKRVDEKSVDVPVLVVGTKSSPALSDAQTPKPINHVEKLSVPSVGQVAPRAPSVQKSNGSGNFNLKNKMPSPRSRKPGPKRNRNTNGTPHFPVATMPYPNGENPKHVSPAAAGQGFTPPAHAIDAKHVQPPVQEDLNAYAVNYPNGRPNIQEQGDHVNHGRHHQRPFPAKANMPMQHKSMEGRKSIQSSLLQIDLNESASAQDPSEHSMEQQQEKTGTNIDESGHAVAILNSNDNSVETLNSNENNLIQAESVPEESHAPRKGHWTEDEHKLFLKGLKKHGKGCWKDISKEFVVTKTPTQIASHAQKYFIHQNVKDIEKKEKKRKSIHDTTLNKNDTLVTVAVEQRDEIPSVELQSVIPPQGMQQTQTQQNEISPMLCLLPISSTIPSVQQQNELTPVVTAPMEQQHETPAILNNKDNENLQTQLVLLYPIGSTLPDMNKLEKMCNLLAKEL</sequence>
<evidence type="ECO:0000313" key="11">
    <source>
        <dbReference type="EMBL" id="KEH28347.1"/>
    </source>
</evidence>
<dbReference type="PaxDb" id="3880-AET00075"/>
<dbReference type="InterPro" id="IPR009057">
    <property type="entry name" value="Homeodomain-like_sf"/>
</dbReference>
<dbReference type="InterPro" id="IPR006447">
    <property type="entry name" value="Myb_dom_plants"/>
</dbReference>
<dbReference type="OrthoDB" id="118550at2759"/>
<feature type="compositionally biased region" description="Polar residues" evidence="6">
    <location>
        <begin position="27"/>
        <end position="37"/>
    </location>
</feature>
<dbReference type="PROSITE" id="PS51293">
    <property type="entry name" value="SANT"/>
    <property type="match status" value="1"/>
</dbReference>
<dbReference type="PANTHER" id="PTHR44191">
    <property type="entry name" value="TRANSCRIPTION FACTOR KUA1"/>
    <property type="match status" value="1"/>
</dbReference>
<dbReference type="InterPro" id="IPR052245">
    <property type="entry name" value="Plant_Stress_Dev_TF"/>
</dbReference>
<keyword evidence="4" id="KW-0804">Transcription</keyword>
<dbReference type="PROSITE" id="PS51294">
    <property type="entry name" value="HTH_MYB"/>
    <property type="match status" value="1"/>
</dbReference>
<dbReference type="HOGENOM" id="CLU_593642_0_0_1"/>
<proteinExistence type="predicted"/>
<accession>G7K310</accession>
<keyword evidence="2" id="KW-0805">Transcription regulation</keyword>
<dbReference type="eggNOG" id="KOG0724">
    <property type="taxonomic scope" value="Eukaryota"/>
</dbReference>
<dbReference type="PROSITE" id="PS50090">
    <property type="entry name" value="MYB_LIKE"/>
    <property type="match status" value="1"/>
</dbReference>
<dbReference type="InterPro" id="IPR017884">
    <property type="entry name" value="SANT_dom"/>
</dbReference>
<protein>
    <submittedName>
        <fullName evidence="10">MYB-like DNA-binding domain, shaqkyf class protein</fullName>
    </submittedName>
</protein>
<dbReference type="EnsemblPlants" id="AET00075">
    <property type="protein sequence ID" value="AET00075"/>
    <property type="gene ID" value="MTR_5g088060"/>
</dbReference>
<dbReference type="GO" id="GO:0009739">
    <property type="term" value="P:response to gibberellin"/>
    <property type="evidence" value="ECO:0000318"/>
    <property type="project" value="GO_Central"/>
</dbReference>
<keyword evidence="5" id="KW-0539">Nucleus</keyword>
<feature type="domain" description="Myb-like" evidence="7">
    <location>
        <begin position="266"/>
        <end position="318"/>
    </location>
</feature>
<evidence type="ECO:0000256" key="1">
    <source>
        <dbReference type="ARBA" id="ARBA00004123"/>
    </source>
</evidence>
<name>G7K310_MEDTR</name>
<dbReference type="EMBL" id="CM001221">
    <property type="protein sequence ID" value="AET00075.1"/>
    <property type="molecule type" value="Genomic_DNA"/>
</dbReference>